<protein>
    <submittedName>
        <fullName evidence="1">DUF4287 domain-containing protein</fullName>
    </submittedName>
</protein>
<dbReference type="InterPro" id="IPR025629">
    <property type="entry name" value="DUF4287"/>
</dbReference>
<gene>
    <name evidence="1" type="ORF">ABC974_28400</name>
</gene>
<sequence length="79" mass="8381">MSFQAYLDNIQAKTGKTASDFLDLAQEKGLMEGGALQTGVKAGQIVEWLRSDFGLGHGHAMAIYAVLKGRNAPGEKAAE</sequence>
<comment type="caution">
    <text evidence="1">The sequence shown here is derived from an EMBL/GenBank/DDBJ whole genome shotgun (WGS) entry which is preliminary data.</text>
</comment>
<dbReference type="Proteomes" id="UP001419910">
    <property type="component" value="Unassembled WGS sequence"/>
</dbReference>
<dbReference type="EMBL" id="JBDIME010000054">
    <property type="protein sequence ID" value="MEN2793571.1"/>
    <property type="molecule type" value="Genomic_DNA"/>
</dbReference>
<keyword evidence="2" id="KW-1185">Reference proteome</keyword>
<evidence type="ECO:0000313" key="1">
    <source>
        <dbReference type="EMBL" id="MEN2793571.1"/>
    </source>
</evidence>
<name>A0ABU9YCP8_9SPHN</name>
<dbReference type="Pfam" id="PF14117">
    <property type="entry name" value="DUF4287"/>
    <property type="match status" value="1"/>
</dbReference>
<dbReference type="RefSeq" id="WP_343892790.1">
    <property type="nucleotide sequence ID" value="NZ_BAAAEH010000064.1"/>
</dbReference>
<reference evidence="1 2" key="1">
    <citation type="submission" date="2024-05" db="EMBL/GenBank/DDBJ databases">
        <authorList>
            <person name="Liu Q."/>
            <person name="Xin Y.-H."/>
        </authorList>
    </citation>
    <scope>NUCLEOTIDE SEQUENCE [LARGE SCALE GENOMIC DNA]</scope>
    <source>
        <strain evidence="1 2">CGMCC 1.10181</strain>
    </source>
</reference>
<proteinExistence type="predicted"/>
<organism evidence="1 2">
    <name type="scientific">Sphingomonas oligophenolica</name>
    <dbReference type="NCBI Taxonomy" id="301154"/>
    <lineage>
        <taxon>Bacteria</taxon>
        <taxon>Pseudomonadati</taxon>
        <taxon>Pseudomonadota</taxon>
        <taxon>Alphaproteobacteria</taxon>
        <taxon>Sphingomonadales</taxon>
        <taxon>Sphingomonadaceae</taxon>
        <taxon>Sphingomonas</taxon>
    </lineage>
</organism>
<evidence type="ECO:0000313" key="2">
    <source>
        <dbReference type="Proteomes" id="UP001419910"/>
    </source>
</evidence>
<accession>A0ABU9YCP8</accession>